<dbReference type="Pfam" id="PF00856">
    <property type="entry name" value="SET"/>
    <property type="match status" value="1"/>
</dbReference>
<evidence type="ECO:0000259" key="1">
    <source>
        <dbReference type="PROSITE" id="PS50280"/>
    </source>
</evidence>
<protein>
    <recommendedName>
        <fullName evidence="1">SET domain-containing protein</fullName>
    </recommendedName>
</protein>
<dbReference type="PANTHER" id="PTHR47332">
    <property type="entry name" value="SET DOMAIN-CONTAINING PROTEIN 5"/>
    <property type="match status" value="1"/>
</dbReference>
<dbReference type="SUPFAM" id="SSF82199">
    <property type="entry name" value="SET domain"/>
    <property type="match status" value="1"/>
</dbReference>
<dbReference type="InterPro" id="IPR046341">
    <property type="entry name" value="SET_dom_sf"/>
</dbReference>
<dbReference type="CDD" id="cd20071">
    <property type="entry name" value="SET_SMYD"/>
    <property type="match status" value="1"/>
</dbReference>
<accession>A0AAW0BY77</accession>
<organism evidence="2 3">
    <name type="scientific">Paramarasmius palmivorus</name>
    <dbReference type="NCBI Taxonomy" id="297713"/>
    <lineage>
        <taxon>Eukaryota</taxon>
        <taxon>Fungi</taxon>
        <taxon>Dikarya</taxon>
        <taxon>Basidiomycota</taxon>
        <taxon>Agaricomycotina</taxon>
        <taxon>Agaricomycetes</taxon>
        <taxon>Agaricomycetidae</taxon>
        <taxon>Agaricales</taxon>
        <taxon>Marasmiineae</taxon>
        <taxon>Marasmiaceae</taxon>
        <taxon>Paramarasmius</taxon>
    </lineage>
</organism>
<dbReference type="Proteomes" id="UP001383192">
    <property type="component" value="Unassembled WGS sequence"/>
</dbReference>
<dbReference type="InterPro" id="IPR053185">
    <property type="entry name" value="SET_domain_protein"/>
</dbReference>
<dbReference type="PANTHER" id="PTHR47332:SF4">
    <property type="entry name" value="SET DOMAIN-CONTAINING PROTEIN 5"/>
    <property type="match status" value="1"/>
</dbReference>
<keyword evidence="3" id="KW-1185">Reference proteome</keyword>
<evidence type="ECO:0000313" key="3">
    <source>
        <dbReference type="Proteomes" id="UP001383192"/>
    </source>
</evidence>
<comment type="caution">
    <text evidence="2">The sequence shown here is derived from an EMBL/GenBank/DDBJ whole genome shotgun (WGS) entry which is preliminary data.</text>
</comment>
<sequence length="292" mass="32483">MPGYPQPLPRPAQPDCFRIEEIPGKGKGLVATKDMKWGDLIFAERPMIINPTGLPVNCNKLDIPSHFTRPQIQQVGPGSFRDLWNCHKEDGSGPLLGVSRTNGFNVPDLREPLKPGFPERAGNYSGTWKLISRLNHSCRANIGARWDSSSFSMHVYAGRDIKRGEELCLSYLGVTLQPTASRQCDLRSYGFECTCPACANDASSDARCKEIGVVTDSQWFLSGSSLKVTMKQQKDAIERAIALMEAEGLQLAGQYGNLLLRMSQVCGASQDQGRERKYKKMYETFCRVTLKK</sequence>
<dbReference type="EMBL" id="JAYKXP010000068">
    <property type="protein sequence ID" value="KAK7032039.1"/>
    <property type="molecule type" value="Genomic_DNA"/>
</dbReference>
<proteinExistence type="predicted"/>
<dbReference type="SMART" id="SM00317">
    <property type="entry name" value="SET"/>
    <property type="match status" value="1"/>
</dbReference>
<dbReference type="Gene3D" id="2.170.270.10">
    <property type="entry name" value="SET domain"/>
    <property type="match status" value="1"/>
</dbReference>
<dbReference type="AlphaFoldDB" id="A0AAW0BY77"/>
<name>A0AAW0BY77_9AGAR</name>
<evidence type="ECO:0000313" key="2">
    <source>
        <dbReference type="EMBL" id="KAK7032039.1"/>
    </source>
</evidence>
<feature type="domain" description="SET" evidence="1">
    <location>
        <begin position="15"/>
        <end position="172"/>
    </location>
</feature>
<gene>
    <name evidence="2" type="ORF">VNI00_013407</name>
</gene>
<reference evidence="2 3" key="1">
    <citation type="submission" date="2024-01" db="EMBL/GenBank/DDBJ databases">
        <title>A draft genome for a cacao thread blight-causing isolate of Paramarasmius palmivorus.</title>
        <authorList>
            <person name="Baruah I.K."/>
            <person name="Bukari Y."/>
            <person name="Amoako-Attah I."/>
            <person name="Meinhardt L.W."/>
            <person name="Bailey B.A."/>
            <person name="Cohen S.P."/>
        </authorList>
    </citation>
    <scope>NUCLEOTIDE SEQUENCE [LARGE SCALE GENOMIC DNA]</scope>
    <source>
        <strain evidence="2 3">GH-12</strain>
    </source>
</reference>
<dbReference type="InterPro" id="IPR001214">
    <property type="entry name" value="SET_dom"/>
</dbReference>
<dbReference type="PROSITE" id="PS50280">
    <property type="entry name" value="SET"/>
    <property type="match status" value="1"/>
</dbReference>